<feature type="transmembrane region" description="Helical" evidence="7">
    <location>
        <begin position="136"/>
        <end position="157"/>
    </location>
</feature>
<dbReference type="PANTHER" id="PTHR23501:SF191">
    <property type="entry name" value="VACUOLAR BASIC AMINO ACID TRANSPORTER 4"/>
    <property type="match status" value="1"/>
</dbReference>
<dbReference type="PRINTS" id="PR01036">
    <property type="entry name" value="TCRTETB"/>
</dbReference>
<evidence type="ECO:0000313" key="10">
    <source>
        <dbReference type="EMBL" id="RNA68783.1"/>
    </source>
</evidence>
<evidence type="ECO:0000256" key="4">
    <source>
        <dbReference type="ARBA" id="ARBA00022692"/>
    </source>
</evidence>
<dbReference type="InterPro" id="IPR011701">
    <property type="entry name" value="MFS"/>
</dbReference>
<feature type="signal peptide" evidence="8">
    <location>
        <begin position="1"/>
        <end position="25"/>
    </location>
</feature>
<keyword evidence="8" id="KW-0732">Signal</keyword>
<evidence type="ECO:0000256" key="2">
    <source>
        <dbReference type="ARBA" id="ARBA00022448"/>
    </source>
</evidence>
<feature type="transmembrane region" description="Helical" evidence="7">
    <location>
        <begin position="396"/>
        <end position="413"/>
    </location>
</feature>
<feature type="chain" id="PRO_5039033351" evidence="8">
    <location>
        <begin position="26"/>
        <end position="494"/>
    </location>
</feature>
<feature type="transmembrane region" description="Helical" evidence="7">
    <location>
        <begin position="355"/>
        <end position="376"/>
    </location>
</feature>
<feature type="transmembrane region" description="Helical" evidence="7">
    <location>
        <begin position="461"/>
        <end position="484"/>
    </location>
</feature>
<evidence type="ECO:0000256" key="1">
    <source>
        <dbReference type="ARBA" id="ARBA00004651"/>
    </source>
</evidence>
<keyword evidence="2" id="KW-0813">Transport</keyword>
<evidence type="ECO:0000256" key="7">
    <source>
        <dbReference type="SAM" id="Phobius"/>
    </source>
</evidence>
<keyword evidence="3" id="KW-1003">Cell membrane</keyword>
<reference evidence="10 11" key="1">
    <citation type="submission" date="2018-10" db="EMBL/GenBank/DDBJ databases">
        <title>Bacillus Keqinensis sp. nov., a moderately halophilic bacterium isolated from a saline-alkaline lake.</title>
        <authorList>
            <person name="Wang H."/>
        </authorList>
    </citation>
    <scope>NUCLEOTIDE SEQUENCE [LARGE SCALE GENOMIC DNA]</scope>
    <source>
        <strain evidence="10 11">KQ-3</strain>
    </source>
</reference>
<keyword evidence="11" id="KW-1185">Reference proteome</keyword>
<evidence type="ECO:0000256" key="3">
    <source>
        <dbReference type="ARBA" id="ARBA00022475"/>
    </source>
</evidence>
<dbReference type="InterPro" id="IPR020846">
    <property type="entry name" value="MFS_dom"/>
</dbReference>
<dbReference type="SUPFAM" id="SSF103473">
    <property type="entry name" value="MFS general substrate transporter"/>
    <property type="match status" value="1"/>
</dbReference>
<keyword evidence="4 7" id="KW-0812">Transmembrane</keyword>
<dbReference type="OrthoDB" id="9807274at2"/>
<accession>A0A3M7TTL2</accession>
<feature type="transmembrane region" description="Helical" evidence="7">
    <location>
        <begin position="262"/>
        <end position="284"/>
    </location>
</feature>
<feature type="transmembrane region" description="Helical" evidence="7">
    <location>
        <begin position="329"/>
        <end position="349"/>
    </location>
</feature>
<dbReference type="CDD" id="cd17502">
    <property type="entry name" value="MFS_Azr1_MDR_like"/>
    <property type="match status" value="1"/>
</dbReference>
<feature type="transmembrane region" description="Helical" evidence="7">
    <location>
        <begin position="163"/>
        <end position="183"/>
    </location>
</feature>
<comment type="subcellular location">
    <subcellularLocation>
        <location evidence="1">Cell membrane</location>
        <topology evidence="1">Multi-pass membrane protein</topology>
    </subcellularLocation>
</comment>
<keyword evidence="5 7" id="KW-1133">Transmembrane helix</keyword>
<organism evidence="10 11">
    <name type="scientific">Alteribacter keqinensis</name>
    <dbReference type="NCBI Taxonomy" id="2483800"/>
    <lineage>
        <taxon>Bacteria</taxon>
        <taxon>Bacillati</taxon>
        <taxon>Bacillota</taxon>
        <taxon>Bacilli</taxon>
        <taxon>Bacillales</taxon>
        <taxon>Bacillaceae</taxon>
        <taxon>Alteribacter</taxon>
    </lineage>
</organism>
<feature type="transmembrane region" description="Helical" evidence="7">
    <location>
        <begin position="74"/>
        <end position="94"/>
    </location>
</feature>
<dbReference type="GO" id="GO:0005886">
    <property type="term" value="C:plasma membrane"/>
    <property type="evidence" value="ECO:0007669"/>
    <property type="project" value="UniProtKB-SubCell"/>
</dbReference>
<evidence type="ECO:0000259" key="9">
    <source>
        <dbReference type="PROSITE" id="PS50850"/>
    </source>
</evidence>
<dbReference type="RefSeq" id="WP_122896308.1">
    <property type="nucleotide sequence ID" value="NZ_RHIB01000001.1"/>
</dbReference>
<dbReference type="EMBL" id="RHIB01000001">
    <property type="protein sequence ID" value="RNA68783.1"/>
    <property type="molecule type" value="Genomic_DNA"/>
</dbReference>
<dbReference type="InterPro" id="IPR036259">
    <property type="entry name" value="MFS_trans_sf"/>
</dbReference>
<dbReference type="GO" id="GO:0022857">
    <property type="term" value="F:transmembrane transporter activity"/>
    <property type="evidence" value="ECO:0007669"/>
    <property type="project" value="InterPro"/>
</dbReference>
<feature type="transmembrane region" description="Helical" evidence="7">
    <location>
        <begin position="41"/>
        <end position="62"/>
    </location>
</feature>
<feature type="transmembrane region" description="Helical" evidence="7">
    <location>
        <begin position="220"/>
        <end position="242"/>
    </location>
</feature>
<keyword evidence="6 7" id="KW-0472">Membrane</keyword>
<dbReference type="Proteomes" id="UP000278746">
    <property type="component" value="Unassembled WGS sequence"/>
</dbReference>
<feature type="transmembrane region" description="Helical" evidence="7">
    <location>
        <begin position="195"/>
        <end position="214"/>
    </location>
</feature>
<dbReference type="Gene3D" id="1.20.1720.10">
    <property type="entry name" value="Multidrug resistance protein D"/>
    <property type="match status" value="1"/>
</dbReference>
<proteinExistence type="predicted"/>
<feature type="transmembrane region" description="Helical" evidence="7">
    <location>
        <begin position="296"/>
        <end position="317"/>
    </location>
</feature>
<evidence type="ECO:0000256" key="8">
    <source>
        <dbReference type="SAM" id="SignalP"/>
    </source>
</evidence>
<dbReference type="AlphaFoldDB" id="A0A3M7TTL2"/>
<feature type="transmembrane region" description="Helical" evidence="7">
    <location>
        <begin position="100"/>
        <end position="124"/>
    </location>
</feature>
<protein>
    <submittedName>
        <fullName evidence="10">MFS transporter</fullName>
    </submittedName>
</protein>
<dbReference type="Pfam" id="PF07690">
    <property type="entry name" value="MFS_1"/>
    <property type="match status" value="1"/>
</dbReference>
<evidence type="ECO:0000256" key="6">
    <source>
        <dbReference type="ARBA" id="ARBA00023136"/>
    </source>
</evidence>
<dbReference type="PANTHER" id="PTHR23501">
    <property type="entry name" value="MAJOR FACILITATOR SUPERFAMILY"/>
    <property type="match status" value="1"/>
</dbReference>
<comment type="caution">
    <text evidence="10">The sequence shown here is derived from an EMBL/GenBank/DDBJ whole genome shotgun (WGS) entry which is preliminary data.</text>
</comment>
<dbReference type="FunFam" id="1.20.1720.10:FF:000004">
    <property type="entry name" value="EmrB/QacA family drug resistance transporter"/>
    <property type="match status" value="1"/>
</dbReference>
<evidence type="ECO:0000256" key="5">
    <source>
        <dbReference type="ARBA" id="ARBA00022989"/>
    </source>
</evidence>
<dbReference type="PROSITE" id="PS50850">
    <property type="entry name" value="MFS"/>
    <property type="match status" value="1"/>
</dbReference>
<evidence type="ECO:0000313" key="11">
    <source>
        <dbReference type="Proteomes" id="UP000278746"/>
    </source>
</evidence>
<sequence>MGSSKRRPLILACVMLAMFMSAVEATIVSTAMPSIVADLGGFSLFSWIFSTYLLMQVVTIPIYGKLSDMFGRKIVFATGVSFFLIGSVMCGFAPSIEWLIASRVIQGIGAGAVQPIATTIVGDIYTKEERAKIQGYLASVWGISAVMGPVLGGLILQFAHWQWVFWINIPIGIISVTGIIFFLKEKVKKEKKQIDYAGTGYLLVGITALMLVFIQSGTAWAWASPQTGGLLGVFVFSLLMFIRQEKRAKDPVMTLSIWNDRLIATANVASLTLGAVLIGVSSYLPTYVQIVLGESAMTAGFTLTMMSVGWPISSTLAGRLLVPLGSRKTAMLGACSLLIGATMFLLLSYVQQPLWAGAASFFIGGGMGFTTTTFIVSIQSQVDWNVRGTATASNMFMRILGSALGVAMLGGLLNNRLAGYLKEEGAGIDLPQTLDAANLLLDPVERRRFSEEELNVLSDGIAFALNSVYLGVFIMALISIGLIVSLPKKDKGSN</sequence>
<gene>
    <name evidence="10" type="ORF">EBO34_02120</name>
</gene>
<dbReference type="Gene3D" id="1.20.1250.20">
    <property type="entry name" value="MFS general substrate transporter like domains"/>
    <property type="match status" value="1"/>
</dbReference>
<name>A0A3M7TTL2_9BACI</name>
<feature type="domain" description="Major facilitator superfamily (MFS) profile" evidence="9">
    <location>
        <begin position="10"/>
        <end position="491"/>
    </location>
</feature>